<evidence type="ECO:0000256" key="13">
    <source>
        <dbReference type="RuleBase" id="RU363035"/>
    </source>
</evidence>
<keyword evidence="8 13" id="KW-0648">Protein biosynthesis</keyword>
<keyword evidence="4" id="KW-0963">Cytoplasm</keyword>
<feature type="compositionally biased region" description="Low complexity" evidence="14">
    <location>
        <begin position="337"/>
        <end position="354"/>
    </location>
</feature>
<evidence type="ECO:0000256" key="11">
    <source>
        <dbReference type="ARBA" id="ARBA00048359"/>
    </source>
</evidence>
<proteinExistence type="inferred from homology"/>
<dbReference type="SUPFAM" id="SSF52374">
    <property type="entry name" value="Nucleotidylyl transferase"/>
    <property type="match status" value="1"/>
</dbReference>
<evidence type="ECO:0000256" key="6">
    <source>
        <dbReference type="ARBA" id="ARBA00022741"/>
    </source>
</evidence>
<evidence type="ECO:0000256" key="10">
    <source>
        <dbReference type="ARBA" id="ARBA00032665"/>
    </source>
</evidence>
<evidence type="ECO:0000256" key="5">
    <source>
        <dbReference type="ARBA" id="ARBA00022598"/>
    </source>
</evidence>
<protein>
    <recommendedName>
        <fullName evidence="12">Probable isoleucine--tRNA ligase, cytoplasmic</fullName>
        <ecNumber evidence="3">6.1.1.5</ecNumber>
    </recommendedName>
    <alternativeName>
        <fullName evidence="10">Isoleucyl-tRNA synthetase</fullName>
    </alternativeName>
</protein>
<evidence type="ECO:0000256" key="7">
    <source>
        <dbReference type="ARBA" id="ARBA00022840"/>
    </source>
</evidence>
<dbReference type="GO" id="GO:0004822">
    <property type="term" value="F:isoleucine-tRNA ligase activity"/>
    <property type="evidence" value="ECO:0007669"/>
    <property type="project" value="UniProtKB-EC"/>
</dbReference>
<evidence type="ECO:0000256" key="14">
    <source>
        <dbReference type="SAM" id="MobiDB-lite"/>
    </source>
</evidence>
<evidence type="ECO:0000256" key="4">
    <source>
        <dbReference type="ARBA" id="ARBA00022490"/>
    </source>
</evidence>
<dbReference type="Pfam" id="PF00133">
    <property type="entry name" value="tRNA-synt_1"/>
    <property type="match status" value="1"/>
</dbReference>
<sequence>MTEQKTVDKNINKLNQQKSKDPTDENQCSSQINSFPLIEEKILKLWKENKAFETSNILSADRPPYIFYEGPPFATGLPHYGHILASTIKDTVTRFYYQKGYHVTRNFGWDCHGLPVEYEIDKKLNISTREEIIEMGIDKYNQKCREIVLMYSTEWEKIICRLGRWISFKNGYRTMDTPFMESVWNIFKMLYDKDLIYRGYRVMPFSTACSTPLSNFEANQNYKEVSDPSILVKFPLLKPFHHKNVSLLAWTTTPWTLPSNCALLVNTTITYGIFEYESEFLIMSVDRLSSFNLKFPENLNSKKTGKSEDLKIKKTGNFNLNKTEDLNPINFNKSEDSNLSSLSKSEDSNLSSLSKPEDLNPNNINKHSEHIPDSKFIATFLGEDLLNLEYEPPFSNFINLREKGYFKVYPADFVSNQDGTGIVHCAPAFGEEDYKAFVKNNLIKENDIVPCPINDKGKFTSQIPQYQDKYVKEADKLIIKDIKNKILQNNRITHRYPFCWRSDTPLIYKLVPN</sequence>
<dbReference type="InterPro" id="IPR001412">
    <property type="entry name" value="aa-tRNA-synth_I_CS"/>
</dbReference>
<keyword evidence="6 13" id="KW-0547">Nucleotide-binding</keyword>
<dbReference type="GO" id="GO:0005737">
    <property type="term" value="C:cytoplasm"/>
    <property type="evidence" value="ECO:0007669"/>
    <property type="project" value="UniProtKB-SubCell"/>
</dbReference>
<dbReference type="FunFam" id="3.40.50.620:FF:000023">
    <property type="entry name" value="Isoleucyl-tRNA synthetase,cytoplasmic"/>
    <property type="match status" value="1"/>
</dbReference>
<keyword evidence="7 13" id="KW-0067">ATP-binding</keyword>
<evidence type="ECO:0000256" key="3">
    <source>
        <dbReference type="ARBA" id="ARBA00013165"/>
    </source>
</evidence>
<dbReference type="InterPro" id="IPR002300">
    <property type="entry name" value="aa-tRNA-synth_Ia"/>
</dbReference>
<dbReference type="PANTHER" id="PTHR42780">
    <property type="entry name" value="SOLEUCYL-TRNA SYNTHETASE"/>
    <property type="match status" value="1"/>
</dbReference>
<dbReference type="AlphaFoldDB" id="A0A4V2JTU3"/>
<dbReference type="PRINTS" id="PR00984">
    <property type="entry name" value="TRNASYNTHILE"/>
</dbReference>
<comment type="catalytic activity">
    <reaction evidence="11">
        <text>tRNA(Ile) + L-isoleucine + ATP = L-isoleucyl-tRNA(Ile) + AMP + diphosphate</text>
        <dbReference type="Rhea" id="RHEA:11060"/>
        <dbReference type="Rhea" id="RHEA-COMP:9666"/>
        <dbReference type="Rhea" id="RHEA-COMP:9695"/>
        <dbReference type="ChEBI" id="CHEBI:30616"/>
        <dbReference type="ChEBI" id="CHEBI:33019"/>
        <dbReference type="ChEBI" id="CHEBI:58045"/>
        <dbReference type="ChEBI" id="CHEBI:78442"/>
        <dbReference type="ChEBI" id="CHEBI:78528"/>
        <dbReference type="ChEBI" id="CHEBI:456215"/>
        <dbReference type="EC" id="6.1.1.5"/>
    </reaction>
</comment>
<gene>
    <name evidence="16" type="ORF">CWI39_2878p0010</name>
</gene>
<name>A0A4V2JTU3_9MICR</name>
<keyword evidence="5 13" id="KW-0436">Ligase</keyword>
<evidence type="ECO:0000256" key="9">
    <source>
        <dbReference type="ARBA" id="ARBA00023146"/>
    </source>
</evidence>
<comment type="similarity">
    <text evidence="2 13">Belongs to the class-I aminoacyl-tRNA synthetase family.</text>
</comment>
<dbReference type="GO" id="GO:0005524">
    <property type="term" value="F:ATP binding"/>
    <property type="evidence" value="ECO:0007669"/>
    <property type="project" value="UniProtKB-KW"/>
</dbReference>
<evidence type="ECO:0000256" key="2">
    <source>
        <dbReference type="ARBA" id="ARBA00005594"/>
    </source>
</evidence>
<dbReference type="GO" id="GO:0006428">
    <property type="term" value="P:isoleucyl-tRNA aminoacylation"/>
    <property type="evidence" value="ECO:0007669"/>
    <property type="project" value="InterPro"/>
</dbReference>
<feature type="region of interest" description="Disordered" evidence="14">
    <location>
        <begin position="329"/>
        <end position="367"/>
    </location>
</feature>
<comment type="subcellular location">
    <subcellularLocation>
        <location evidence="1">Cytoplasm</location>
    </subcellularLocation>
</comment>
<dbReference type="InterPro" id="IPR023586">
    <property type="entry name" value="Ile-tRNA-ligase_type2"/>
</dbReference>
<feature type="compositionally biased region" description="Basic and acidic residues" evidence="14">
    <location>
        <begin position="1"/>
        <end position="11"/>
    </location>
</feature>
<dbReference type="VEuPathDB" id="MicrosporidiaDB:CWI39_2878p0010"/>
<keyword evidence="9 13" id="KW-0030">Aminoacyl-tRNA synthetase</keyword>
<feature type="non-terminal residue" evidence="16">
    <location>
        <position position="513"/>
    </location>
</feature>
<dbReference type="SUPFAM" id="SSF50677">
    <property type="entry name" value="ValRS/IleRS/LeuRS editing domain"/>
    <property type="match status" value="2"/>
</dbReference>
<dbReference type="PANTHER" id="PTHR42780:SF1">
    <property type="entry name" value="ISOLEUCINE--TRNA LIGASE, CYTOPLASMIC"/>
    <property type="match status" value="1"/>
</dbReference>
<dbReference type="EMBL" id="PIXR01002878">
    <property type="protein sequence ID" value="TBT97551.1"/>
    <property type="molecule type" value="Genomic_DNA"/>
</dbReference>
<dbReference type="GO" id="GO:0002161">
    <property type="term" value="F:aminoacyl-tRNA deacylase activity"/>
    <property type="evidence" value="ECO:0007669"/>
    <property type="project" value="InterPro"/>
</dbReference>
<dbReference type="InterPro" id="IPR009008">
    <property type="entry name" value="Val/Leu/Ile-tRNA-synth_edit"/>
</dbReference>
<evidence type="ECO:0000256" key="8">
    <source>
        <dbReference type="ARBA" id="ARBA00022917"/>
    </source>
</evidence>
<organism evidence="16 17">
    <name type="scientific">Hamiltosporidium magnivora</name>
    <dbReference type="NCBI Taxonomy" id="148818"/>
    <lineage>
        <taxon>Eukaryota</taxon>
        <taxon>Fungi</taxon>
        <taxon>Fungi incertae sedis</taxon>
        <taxon>Microsporidia</taxon>
        <taxon>Dubosqiidae</taxon>
        <taxon>Hamiltosporidium</taxon>
    </lineage>
</organism>
<feature type="region of interest" description="Disordered" evidence="14">
    <location>
        <begin position="1"/>
        <end position="29"/>
    </location>
</feature>
<dbReference type="EC" id="6.1.1.5" evidence="3"/>
<evidence type="ECO:0000313" key="17">
    <source>
        <dbReference type="Proteomes" id="UP000293045"/>
    </source>
</evidence>
<dbReference type="Gene3D" id="3.90.740.10">
    <property type="entry name" value="Valyl/Leucyl/Isoleucyl-tRNA synthetase, editing domain"/>
    <property type="match status" value="2"/>
</dbReference>
<dbReference type="InterPro" id="IPR002301">
    <property type="entry name" value="Ile-tRNA-ligase"/>
</dbReference>
<evidence type="ECO:0000256" key="12">
    <source>
        <dbReference type="ARBA" id="ARBA00072822"/>
    </source>
</evidence>
<dbReference type="Gene3D" id="3.40.50.620">
    <property type="entry name" value="HUPs"/>
    <property type="match status" value="1"/>
</dbReference>
<evidence type="ECO:0000259" key="15">
    <source>
        <dbReference type="Pfam" id="PF00133"/>
    </source>
</evidence>
<dbReference type="PROSITE" id="PS00178">
    <property type="entry name" value="AA_TRNA_LIGASE_I"/>
    <property type="match status" value="1"/>
</dbReference>
<evidence type="ECO:0000313" key="16">
    <source>
        <dbReference type="EMBL" id="TBT97551.1"/>
    </source>
</evidence>
<accession>A0A4V2JTU3</accession>
<dbReference type="InterPro" id="IPR014729">
    <property type="entry name" value="Rossmann-like_a/b/a_fold"/>
</dbReference>
<feature type="domain" description="Aminoacyl-tRNA synthetase class Ia" evidence="15">
    <location>
        <begin position="41"/>
        <end position="389"/>
    </location>
</feature>
<comment type="caution">
    <text evidence="16">The sequence shown here is derived from an EMBL/GenBank/DDBJ whole genome shotgun (WGS) entry which is preliminary data.</text>
</comment>
<reference evidence="16 17" key="1">
    <citation type="submission" date="2017-12" db="EMBL/GenBank/DDBJ databases">
        <authorList>
            <person name="Pombert J.-F."/>
            <person name="Haag K.L."/>
            <person name="Ebert D."/>
        </authorList>
    </citation>
    <scope>NUCLEOTIDE SEQUENCE [LARGE SCALE GENOMIC DNA]</scope>
    <source>
        <strain evidence="16">IL-BN-2</strain>
    </source>
</reference>
<evidence type="ECO:0000256" key="1">
    <source>
        <dbReference type="ARBA" id="ARBA00004496"/>
    </source>
</evidence>
<dbReference type="Proteomes" id="UP000293045">
    <property type="component" value="Unassembled WGS sequence"/>
</dbReference>
<dbReference type="VEuPathDB" id="MicrosporidiaDB:CWI36_1818p0010"/>